<evidence type="ECO:0000313" key="8">
    <source>
        <dbReference type="EMBL" id="VFK52649.1"/>
    </source>
</evidence>
<dbReference type="InterPro" id="IPR013149">
    <property type="entry name" value="ADH-like_C"/>
</dbReference>
<evidence type="ECO:0000256" key="5">
    <source>
        <dbReference type="ARBA" id="ARBA00023002"/>
    </source>
</evidence>
<dbReference type="Pfam" id="PF00107">
    <property type="entry name" value="ADH_zinc_N"/>
    <property type="match status" value="1"/>
</dbReference>
<dbReference type="AlphaFoldDB" id="A0A450ZHA8"/>
<dbReference type="InterPro" id="IPR011032">
    <property type="entry name" value="GroES-like_sf"/>
</dbReference>
<sequence length="363" mass="39878">MKPNWNWDYYNSSGGITLRFPLVKILAILAGFRKNHSFAKPFREAKSLRALYFHQTLQLKTDFPAPSPRHTDALIRTLLAGICNTDIEILRGYGRFIGVLGHEFVGEVVRADSAPHLIGQRVVGEINCYCGQCPTCQRGDTEHCPHRTTLGIHGRDGTMADLFTLPAHLLHPVPDSLTDEQAVFVEPLAAACEIVQQIHIRPNHRIVVLGDGKLGLLIAQVLQLTGCKLLVVGHHPHKLEILARRGIQTQLATDPIDPSADIVIEATGSKAGFVTARSLVRPRGTLVLKSTFHEEVMLDLSRIVVDEITLIGSRCGPFTPALGLLNQKLIAVEPLIHGKFPFDHSLVAFQQATSGALKVLLEM</sequence>
<evidence type="ECO:0000256" key="3">
    <source>
        <dbReference type="ARBA" id="ARBA00022723"/>
    </source>
</evidence>
<reference evidence="9" key="1">
    <citation type="submission" date="2019-02" db="EMBL/GenBank/DDBJ databases">
        <authorList>
            <person name="Gruber-Vodicka R. H."/>
            <person name="Seah K. B. B."/>
        </authorList>
    </citation>
    <scope>NUCLEOTIDE SEQUENCE</scope>
    <source>
        <strain evidence="9">BECK_BY2</strain>
        <strain evidence="8">BECK_BY3</strain>
    </source>
</reference>
<gene>
    <name evidence="9" type="ORF">BECKTUN1418E_GA0071001_101312</name>
    <name evidence="8" type="ORF">BECKTUN1418F_GA0071002_101112</name>
</gene>
<keyword evidence="5" id="KW-0560">Oxidoreductase</keyword>
<keyword evidence="3" id="KW-0479">Metal-binding</keyword>
<dbReference type="SUPFAM" id="SSF51735">
    <property type="entry name" value="NAD(P)-binding Rossmann-fold domains"/>
    <property type="match status" value="1"/>
</dbReference>
<dbReference type="Gene3D" id="3.90.180.10">
    <property type="entry name" value="Medium-chain alcohol dehydrogenases, catalytic domain"/>
    <property type="match status" value="1"/>
</dbReference>
<protein>
    <submittedName>
        <fullName evidence="9">Threonine dehydrogenase</fullName>
    </submittedName>
</protein>
<organism evidence="9">
    <name type="scientific">Candidatus Kentrum sp. TUN</name>
    <dbReference type="NCBI Taxonomy" id="2126343"/>
    <lineage>
        <taxon>Bacteria</taxon>
        <taxon>Pseudomonadati</taxon>
        <taxon>Pseudomonadota</taxon>
        <taxon>Gammaproteobacteria</taxon>
        <taxon>Candidatus Kentrum</taxon>
    </lineage>
</organism>
<evidence type="ECO:0000256" key="2">
    <source>
        <dbReference type="ARBA" id="ARBA00008072"/>
    </source>
</evidence>
<feature type="domain" description="Alcohol dehydrogenase-like C-terminal" evidence="6">
    <location>
        <begin position="214"/>
        <end position="317"/>
    </location>
</feature>
<comment type="cofactor">
    <cofactor evidence="1">
        <name>Zn(2+)</name>
        <dbReference type="ChEBI" id="CHEBI:29105"/>
    </cofactor>
</comment>
<dbReference type="CDD" id="cd08242">
    <property type="entry name" value="MDR_like"/>
    <property type="match status" value="1"/>
</dbReference>
<keyword evidence="4" id="KW-0862">Zinc</keyword>
<accession>A0A450ZHA8</accession>
<dbReference type="Pfam" id="PF08240">
    <property type="entry name" value="ADH_N"/>
    <property type="match status" value="1"/>
</dbReference>
<evidence type="ECO:0000259" key="7">
    <source>
        <dbReference type="Pfam" id="PF08240"/>
    </source>
</evidence>
<evidence type="ECO:0000313" key="9">
    <source>
        <dbReference type="EMBL" id="VFK53176.1"/>
    </source>
</evidence>
<dbReference type="PANTHER" id="PTHR43350:SF2">
    <property type="entry name" value="GROES-LIKE ZINC-BINDING ALCOHOL DEHYDROGENASE FAMILY PROTEIN"/>
    <property type="match status" value="1"/>
</dbReference>
<dbReference type="GO" id="GO:0046872">
    <property type="term" value="F:metal ion binding"/>
    <property type="evidence" value="ECO:0007669"/>
    <property type="project" value="UniProtKB-KW"/>
</dbReference>
<name>A0A450ZHA8_9GAMM</name>
<dbReference type="EMBL" id="CAADFV010000013">
    <property type="protein sequence ID" value="VFK53176.1"/>
    <property type="molecule type" value="Genomic_DNA"/>
</dbReference>
<dbReference type="GO" id="GO:0016491">
    <property type="term" value="F:oxidoreductase activity"/>
    <property type="evidence" value="ECO:0007669"/>
    <property type="project" value="UniProtKB-KW"/>
</dbReference>
<dbReference type="InterPro" id="IPR013154">
    <property type="entry name" value="ADH-like_N"/>
</dbReference>
<dbReference type="PANTHER" id="PTHR43350">
    <property type="entry name" value="NAD-DEPENDENT ALCOHOL DEHYDROGENASE"/>
    <property type="match status" value="1"/>
</dbReference>
<dbReference type="Gene3D" id="3.40.50.720">
    <property type="entry name" value="NAD(P)-binding Rossmann-like Domain"/>
    <property type="match status" value="1"/>
</dbReference>
<comment type="similarity">
    <text evidence="2">Belongs to the zinc-containing alcohol dehydrogenase family.</text>
</comment>
<evidence type="ECO:0000256" key="1">
    <source>
        <dbReference type="ARBA" id="ARBA00001947"/>
    </source>
</evidence>
<proteinExistence type="inferred from homology"/>
<dbReference type="EMBL" id="CAADFY010000011">
    <property type="protein sequence ID" value="VFK52649.1"/>
    <property type="molecule type" value="Genomic_DNA"/>
</dbReference>
<evidence type="ECO:0000259" key="6">
    <source>
        <dbReference type="Pfam" id="PF00107"/>
    </source>
</evidence>
<dbReference type="SUPFAM" id="SSF50129">
    <property type="entry name" value="GroES-like"/>
    <property type="match status" value="1"/>
</dbReference>
<feature type="domain" description="Alcohol dehydrogenase-like N-terminal" evidence="7">
    <location>
        <begin position="71"/>
        <end position="175"/>
    </location>
</feature>
<dbReference type="InterPro" id="IPR036291">
    <property type="entry name" value="NAD(P)-bd_dom_sf"/>
</dbReference>
<evidence type="ECO:0000256" key="4">
    <source>
        <dbReference type="ARBA" id="ARBA00022833"/>
    </source>
</evidence>